<evidence type="ECO:0000256" key="5">
    <source>
        <dbReference type="ARBA" id="ARBA00022692"/>
    </source>
</evidence>
<keyword evidence="12" id="KW-1185">Reference proteome</keyword>
<feature type="region of interest" description="Disordered" evidence="8">
    <location>
        <begin position="1"/>
        <end position="46"/>
    </location>
</feature>
<evidence type="ECO:0000256" key="6">
    <source>
        <dbReference type="ARBA" id="ARBA00022989"/>
    </source>
</evidence>
<feature type="transmembrane region" description="Helical" evidence="9">
    <location>
        <begin position="413"/>
        <end position="435"/>
    </location>
</feature>
<dbReference type="Pfam" id="PF07690">
    <property type="entry name" value="MFS_1"/>
    <property type="match status" value="1"/>
</dbReference>
<name>A0A6H9WW03_9MICO</name>
<dbReference type="Gene3D" id="1.20.1250.20">
    <property type="entry name" value="MFS general substrate transporter like domains"/>
    <property type="match status" value="1"/>
</dbReference>
<dbReference type="PRINTS" id="PR01036">
    <property type="entry name" value="TCRTETB"/>
</dbReference>
<dbReference type="GO" id="GO:0022857">
    <property type="term" value="F:transmembrane transporter activity"/>
    <property type="evidence" value="ECO:0007669"/>
    <property type="project" value="InterPro"/>
</dbReference>
<feature type="transmembrane region" description="Helical" evidence="9">
    <location>
        <begin position="241"/>
        <end position="261"/>
    </location>
</feature>
<dbReference type="GO" id="GO:0005886">
    <property type="term" value="C:plasma membrane"/>
    <property type="evidence" value="ECO:0007669"/>
    <property type="project" value="UniProtKB-SubCell"/>
</dbReference>
<dbReference type="NCBIfam" id="TIGR00711">
    <property type="entry name" value="efflux_EmrB"/>
    <property type="match status" value="1"/>
</dbReference>
<feature type="domain" description="Major facilitator superfamily (MFS) profile" evidence="10">
    <location>
        <begin position="56"/>
        <end position="521"/>
    </location>
</feature>
<accession>A0A6H9WW03</accession>
<evidence type="ECO:0000259" key="10">
    <source>
        <dbReference type="PROSITE" id="PS50850"/>
    </source>
</evidence>
<dbReference type="EMBL" id="WBJY01000001">
    <property type="protein sequence ID" value="KAB1650340.1"/>
    <property type="molecule type" value="Genomic_DNA"/>
</dbReference>
<organism evidence="11 12">
    <name type="scientific">Pseudoclavibacter endophyticus</name>
    <dbReference type="NCBI Taxonomy" id="1778590"/>
    <lineage>
        <taxon>Bacteria</taxon>
        <taxon>Bacillati</taxon>
        <taxon>Actinomycetota</taxon>
        <taxon>Actinomycetes</taxon>
        <taxon>Micrococcales</taxon>
        <taxon>Microbacteriaceae</taxon>
        <taxon>Pseudoclavibacter</taxon>
    </lineage>
</organism>
<keyword evidence="5 9" id="KW-0812">Transmembrane</keyword>
<dbReference type="Proteomes" id="UP000431744">
    <property type="component" value="Unassembled WGS sequence"/>
</dbReference>
<comment type="subcellular location">
    <subcellularLocation>
        <location evidence="1">Cell membrane</location>
        <topology evidence="1">Multi-pass membrane protein</topology>
    </subcellularLocation>
</comment>
<dbReference type="InterPro" id="IPR020846">
    <property type="entry name" value="MFS_dom"/>
</dbReference>
<evidence type="ECO:0000256" key="7">
    <source>
        <dbReference type="ARBA" id="ARBA00023136"/>
    </source>
</evidence>
<dbReference type="SUPFAM" id="SSF103473">
    <property type="entry name" value="MFS general substrate transporter"/>
    <property type="match status" value="1"/>
</dbReference>
<dbReference type="CDD" id="cd17503">
    <property type="entry name" value="MFS_LmrB_MDR_like"/>
    <property type="match status" value="1"/>
</dbReference>
<dbReference type="OrthoDB" id="9812221at2"/>
<comment type="similarity">
    <text evidence="2">Belongs to the major facilitator superfamily. EmrB family.</text>
</comment>
<evidence type="ECO:0000313" key="12">
    <source>
        <dbReference type="Proteomes" id="UP000431744"/>
    </source>
</evidence>
<keyword evidence="7 9" id="KW-0472">Membrane</keyword>
<feature type="transmembrane region" description="Helical" evidence="9">
    <location>
        <begin position="179"/>
        <end position="202"/>
    </location>
</feature>
<feature type="transmembrane region" description="Helical" evidence="9">
    <location>
        <begin position="281"/>
        <end position="300"/>
    </location>
</feature>
<evidence type="ECO:0000256" key="3">
    <source>
        <dbReference type="ARBA" id="ARBA00022448"/>
    </source>
</evidence>
<feature type="transmembrane region" description="Helical" evidence="9">
    <location>
        <begin position="321"/>
        <end position="341"/>
    </location>
</feature>
<keyword evidence="3" id="KW-0813">Transport</keyword>
<evidence type="ECO:0000313" key="11">
    <source>
        <dbReference type="EMBL" id="KAB1650340.1"/>
    </source>
</evidence>
<evidence type="ECO:0000256" key="8">
    <source>
        <dbReference type="SAM" id="MobiDB-lite"/>
    </source>
</evidence>
<gene>
    <name evidence="11" type="ORF">F8O04_09200</name>
</gene>
<feature type="transmembrane region" description="Helical" evidence="9">
    <location>
        <begin position="98"/>
        <end position="115"/>
    </location>
</feature>
<feature type="transmembrane region" description="Helical" evidence="9">
    <location>
        <begin position="122"/>
        <end position="148"/>
    </location>
</feature>
<feature type="transmembrane region" description="Helical" evidence="9">
    <location>
        <begin position="456"/>
        <end position="477"/>
    </location>
</feature>
<comment type="caution">
    <text evidence="11">The sequence shown here is derived from an EMBL/GenBank/DDBJ whole genome shotgun (WGS) entry which is preliminary data.</text>
</comment>
<keyword evidence="4" id="KW-1003">Cell membrane</keyword>
<dbReference type="RefSeq" id="WP_158028925.1">
    <property type="nucleotide sequence ID" value="NZ_BMHG01000001.1"/>
</dbReference>
<dbReference type="InterPro" id="IPR004638">
    <property type="entry name" value="EmrB-like"/>
</dbReference>
<feature type="transmembrane region" description="Helical" evidence="9">
    <location>
        <begin position="54"/>
        <end position="78"/>
    </location>
</feature>
<evidence type="ECO:0000256" key="4">
    <source>
        <dbReference type="ARBA" id="ARBA00022475"/>
    </source>
</evidence>
<evidence type="ECO:0000256" key="1">
    <source>
        <dbReference type="ARBA" id="ARBA00004651"/>
    </source>
</evidence>
<proteinExistence type="inferred from homology"/>
<keyword evidence="6 9" id="KW-1133">Transmembrane helix</keyword>
<feature type="transmembrane region" description="Helical" evidence="9">
    <location>
        <begin position="361"/>
        <end position="381"/>
    </location>
</feature>
<sequence length="530" mass="54796">MTSSHTAAIPVQGADGNTRPTSATPASGGEARHASSGKGGAGSGPPARLDTRDLVVVVLLIISAFVAILNETTMGIAIPHLNADLGLPPELGQWLTSAFMLSMAVIIPITGILLQRFTTRQVYLAAMIAFTVGTLICAIAPGFVVLLAGRVVQALGTGIMLPLLMTTLMNVVPEKNRGLMMGFVGMVISLAPAVGPTVSGIILDNLHWRWVFGLVLPLAIIALVVGAIFMRNLGETRKAPIDVLSIFLSALGFGGAVFGLSQFGSHGGAAEGGDSIGVSPVVLGVTSLVIGVAMLGLFVWRQLALQKRERALLDLRTFRSRNFSIAVVIMAIVALSMFGTLTLLPQYLQNVVQLDSTTSGLVLMPGALLMGVLGPVIGAIYDRVGARVLLVPGTIIIAGSLFCYSMAGAHTPVWMLFAIQTVMSLGLALAFTPLFSSSLGSLEPRLYSHGSASLNTLQQVGGAAGVAVLLAAYSGILHAGEAEGLATPEAGEPAAQAAFFTAFCIALVPVVLAWFVRKPEGTAPIAHGGH</sequence>
<evidence type="ECO:0000256" key="9">
    <source>
        <dbReference type="SAM" id="Phobius"/>
    </source>
</evidence>
<evidence type="ECO:0000256" key="2">
    <source>
        <dbReference type="ARBA" id="ARBA00008537"/>
    </source>
</evidence>
<dbReference type="PROSITE" id="PS50850">
    <property type="entry name" value="MFS"/>
    <property type="match status" value="1"/>
</dbReference>
<feature type="transmembrane region" description="Helical" evidence="9">
    <location>
        <begin position="388"/>
        <end position="407"/>
    </location>
</feature>
<dbReference type="AlphaFoldDB" id="A0A6H9WW03"/>
<dbReference type="PANTHER" id="PTHR42718:SF9">
    <property type="entry name" value="MAJOR FACILITATOR SUPERFAMILY MULTIDRUG TRANSPORTER MFSC"/>
    <property type="match status" value="1"/>
</dbReference>
<reference evidence="11 12" key="1">
    <citation type="submission" date="2019-09" db="EMBL/GenBank/DDBJ databases">
        <title>Phylogeny of genus Pseudoclavibacter and closely related genus.</title>
        <authorList>
            <person name="Li Y."/>
        </authorList>
    </citation>
    <scope>NUCLEOTIDE SEQUENCE [LARGE SCALE GENOMIC DNA]</scope>
    <source>
        <strain evidence="11 12">EGI 60007</strain>
    </source>
</reference>
<feature type="transmembrane region" description="Helical" evidence="9">
    <location>
        <begin position="154"/>
        <end position="172"/>
    </location>
</feature>
<protein>
    <submittedName>
        <fullName evidence="11">DHA2 family efflux MFS transporter permease subunit</fullName>
    </submittedName>
</protein>
<dbReference type="PANTHER" id="PTHR42718">
    <property type="entry name" value="MAJOR FACILITATOR SUPERFAMILY MULTIDRUG TRANSPORTER MFSC"/>
    <property type="match status" value="1"/>
</dbReference>
<dbReference type="InterPro" id="IPR011701">
    <property type="entry name" value="MFS"/>
</dbReference>
<dbReference type="Gene3D" id="1.20.1720.10">
    <property type="entry name" value="Multidrug resistance protein D"/>
    <property type="match status" value="1"/>
</dbReference>
<feature type="transmembrane region" description="Helical" evidence="9">
    <location>
        <begin position="208"/>
        <end position="229"/>
    </location>
</feature>
<feature type="transmembrane region" description="Helical" evidence="9">
    <location>
        <begin position="497"/>
        <end position="516"/>
    </location>
</feature>
<dbReference type="InterPro" id="IPR036259">
    <property type="entry name" value="MFS_trans_sf"/>
</dbReference>